<name>A0A7I7QII7_9MYCO</name>
<organism evidence="1 2">
    <name type="scientific">Mycolicibacterium sediminis</name>
    <dbReference type="NCBI Taxonomy" id="1286180"/>
    <lineage>
        <taxon>Bacteria</taxon>
        <taxon>Bacillati</taxon>
        <taxon>Actinomycetota</taxon>
        <taxon>Actinomycetes</taxon>
        <taxon>Mycobacteriales</taxon>
        <taxon>Mycobacteriaceae</taxon>
        <taxon>Mycolicibacterium</taxon>
    </lineage>
</organism>
<dbReference type="AlphaFoldDB" id="A0A7I7QII7"/>
<keyword evidence="2" id="KW-1185">Reference proteome</keyword>
<dbReference type="InterPro" id="IPR029068">
    <property type="entry name" value="Glyas_Bleomycin-R_OHBP_Dase"/>
</dbReference>
<dbReference type="Proteomes" id="UP000467193">
    <property type="component" value="Chromosome"/>
</dbReference>
<protein>
    <recommendedName>
        <fullName evidence="3">Glyoxalase</fullName>
    </recommendedName>
</protein>
<dbReference type="Gene3D" id="3.10.180.10">
    <property type="entry name" value="2,3-Dihydroxybiphenyl 1,2-Dioxygenase, domain 1"/>
    <property type="match status" value="1"/>
</dbReference>
<sequence>MNAPIHSVVVEIVAADISDSLAFYRLLGLAVPEPDGPHVEVSLPGGNTLAFDTEE</sequence>
<accession>A0A7I7QII7</accession>
<evidence type="ECO:0000313" key="2">
    <source>
        <dbReference type="Proteomes" id="UP000467193"/>
    </source>
</evidence>
<dbReference type="SUPFAM" id="SSF54593">
    <property type="entry name" value="Glyoxalase/Bleomycin resistance protein/Dihydroxybiphenyl dioxygenase"/>
    <property type="match status" value="1"/>
</dbReference>
<reference evidence="1 2" key="1">
    <citation type="journal article" date="2019" name="Emerg. Microbes Infect.">
        <title>Comprehensive subspecies identification of 175 nontuberculous mycobacteria species based on 7547 genomic profiles.</title>
        <authorList>
            <person name="Matsumoto Y."/>
            <person name="Kinjo T."/>
            <person name="Motooka D."/>
            <person name="Nabeya D."/>
            <person name="Jung N."/>
            <person name="Uechi K."/>
            <person name="Horii T."/>
            <person name="Iida T."/>
            <person name="Fujita J."/>
            <person name="Nakamura S."/>
        </authorList>
    </citation>
    <scope>NUCLEOTIDE SEQUENCE [LARGE SCALE GENOMIC DNA]</scope>
    <source>
        <strain evidence="1 2">JCM 17899</strain>
    </source>
</reference>
<evidence type="ECO:0000313" key="1">
    <source>
        <dbReference type="EMBL" id="BBY26074.1"/>
    </source>
</evidence>
<dbReference type="EMBL" id="AP022588">
    <property type="protein sequence ID" value="BBY26074.1"/>
    <property type="molecule type" value="Genomic_DNA"/>
</dbReference>
<gene>
    <name evidence="1" type="ORF">MSEDJ_01700</name>
</gene>
<proteinExistence type="predicted"/>
<evidence type="ECO:0008006" key="3">
    <source>
        <dbReference type="Google" id="ProtNLM"/>
    </source>
</evidence>
<dbReference type="KEGG" id="msei:MSEDJ_01700"/>